<keyword evidence="1" id="KW-0238">DNA-binding</keyword>
<dbReference type="Gene3D" id="1.10.260.40">
    <property type="entry name" value="lambda repressor-like DNA-binding domains"/>
    <property type="match status" value="1"/>
</dbReference>
<dbReference type="InterPro" id="IPR010982">
    <property type="entry name" value="Lambda_DNA-bd_dom_sf"/>
</dbReference>
<dbReference type="EMBL" id="JAJPWV010000001">
    <property type="protein sequence ID" value="MCD8739061.1"/>
    <property type="molecule type" value="Genomic_DNA"/>
</dbReference>
<accession>A0ABS8TVZ9</accession>
<dbReference type="InterPro" id="IPR050807">
    <property type="entry name" value="TransReg_Diox_bact_type"/>
</dbReference>
<organism evidence="3 4">
    <name type="scientific">Mucilaginibacter roseus</name>
    <dbReference type="NCBI Taxonomy" id="1528868"/>
    <lineage>
        <taxon>Bacteria</taxon>
        <taxon>Pseudomonadati</taxon>
        <taxon>Bacteroidota</taxon>
        <taxon>Sphingobacteriia</taxon>
        <taxon>Sphingobacteriales</taxon>
        <taxon>Sphingobacteriaceae</taxon>
        <taxon>Mucilaginibacter</taxon>
    </lineage>
</organism>
<dbReference type="SMART" id="SM00530">
    <property type="entry name" value="HTH_XRE"/>
    <property type="match status" value="1"/>
</dbReference>
<feature type="domain" description="HTH cro/C1-type" evidence="2">
    <location>
        <begin position="18"/>
        <end position="72"/>
    </location>
</feature>
<dbReference type="Proteomes" id="UP001199919">
    <property type="component" value="Unassembled WGS sequence"/>
</dbReference>
<gene>
    <name evidence="3" type="ORF">LT679_00480</name>
</gene>
<dbReference type="CDD" id="cd00093">
    <property type="entry name" value="HTH_XRE"/>
    <property type="match status" value="1"/>
</dbReference>
<comment type="caution">
    <text evidence="3">The sequence shown here is derived from an EMBL/GenBank/DDBJ whole genome shotgun (WGS) entry which is preliminary data.</text>
</comment>
<evidence type="ECO:0000259" key="2">
    <source>
        <dbReference type="PROSITE" id="PS50943"/>
    </source>
</evidence>
<sequence>MAKQYRNQEFIDQIANKISEIRGSKGIVQEDIVDRTGFTQKQVWKILNAKINPTISTLEAVAKALEVHPKELLEFDFELPKYPPLRKDRKGK</sequence>
<evidence type="ECO:0000256" key="1">
    <source>
        <dbReference type="ARBA" id="ARBA00023125"/>
    </source>
</evidence>
<keyword evidence="4" id="KW-1185">Reference proteome</keyword>
<name>A0ABS8TVZ9_9SPHI</name>
<dbReference type="PANTHER" id="PTHR46797">
    <property type="entry name" value="HTH-TYPE TRANSCRIPTIONAL REGULATOR"/>
    <property type="match status" value="1"/>
</dbReference>
<dbReference type="Pfam" id="PF13443">
    <property type="entry name" value="HTH_26"/>
    <property type="match status" value="1"/>
</dbReference>
<evidence type="ECO:0000313" key="4">
    <source>
        <dbReference type="Proteomes" id="UP001199919"/>
    </source>
</evidence>
<reference evidence="3 4" key="1">
    <citation type="submission" date="2021-12" db="EMBL/GenBank/DDBJ databases">
        <title>Mucilaginibacter roseus genome.</title>
        <authorList>
            <person name="Ferreira J.R."/>
            <person name="Newman J.D."/>
        </authorList>
    </citation>
    <scope>NUCLEOTIDE SEQUENCE [LARGE SCALE GENOMIC DNA]</scope>
    <source>
        <strain evidence="3 4">LMG 28454</strain>
    </source>
</reference>
<dbReference type="InterPro" id="IPR001387">
    <property type="entry name" value="Cro/C1-type_HTH"/>
</dbReference>
<dbReference type="PANTHER" id="PTHR46797:SF1">
    <property type="entry name" value="METHYLPHOSPHONATE SYNTHASE"/>
    <property type="match status" value="1"/>
</dbReference>
<dbReference type="PROSITE" id="PS50943">
    <property type="entry name" value="HTH_CROC1"/>
    <property type="match status" value="1"/>
</dbReference>
<evidence type="ECO:0000313" key="3">
    <source>
        <dbReference type="EMBL" id="MCD8739061.1"/>
    </source>
</evidence>
<dbReference type="RefSeq" id="WP_232174936.1">
    <property type="nucleotide sequence ID" value="NZ_JAJPWV010000001.1"/>
</dbReference>
<protein>
    <submittedName>
        <fullName evidence="3">Helix-turn-helix domain-containing protein</fullName>
    </submittedName>
</protein>
<proteinExistence type="predicted"/>
<dbReference type="SUPFAM" id="SSF47413">
    <property type="entry name" value="lambda repressor-like DNA-binding domains"/>
    <property type="match status" value="1"/>
</dbReference>